<dbReference type="InterPro" id="IPR007375">
    <property type="entry name" value="SoxG"/>
</dbReference>
<dbReference type="SUPFAM" id="SSF103025">
    <property type="entry name" value="Folate-binding domain"/>
    <property type="match status" value="1"/>
</dbReference>
<reference evidence="1 2" key="1">
    <citation type="submission" date="2020-01" db="EMBL/GenBank/DDBJ databases">
        <title>Sulfitobacter sediminilitoris sp. nov., isolated from a tidal flat.</title>
        <authorList>
            <person name="Park S."/>
            <person name="Yoon J.-H."/>
        </authorList>
    </citation>
    <scope>NUCLEOTIDE SEQUENCE [LARGE SCALE GENOMIC DNA]</scope>
    <source>
        <strain evidence="1 2">JBTF-M27</strain>
    </source>
</reference>
<dbReference type="Gene3D" id="3.30.1360.120">
    <property type="entry name" value="Probable tRNA modification gtpase trme, domain 1"/>
    <property type="match status" value="1"/>
</dbReference>
<dbReference type="Proteomes" id="UP000468591">
    <property type="component" value="Unassembled WGS sequence"/>
</dbReference>
<dbReference type="EMBL" id="JAABNT010000014">
    <property type="protein sequence ID" value="NEK24342.1"/>
    <property type="molecule type" value="Genomic_DNA"/>
</dbReference>
<dbReference type="RefSeq" id="WP_164355267.1">
    <property type="nucleotide sequence ID" value="NZ_JAABNT010000014.1"/>
</dbReference>
<protein>
    <submittedName>
        <fullName evidence="1">Sarcosine oxidase subunit gamma</fullName>
    </submittedName>
</protein>
<evidence type="ECO:0000313" key="2">
    <source>
        <dbReference type="Proteomes" id="UP000468591"/>
    </source>
</evidence>
<dbReference type="AlphaFoldDB" id="A0A6P0CDS9"/>
<proteinExistence type="predicted"/>
<gene>
    <name evidence="1" type="ORF">GV827_18310</name>
</gene>
<dbReference type="Gene3D" id="3.30.70.1520">
    <property type="entry name" value="Heterotetrameric sarcosine oxidase"/>
    <property type="match status" value="1"/>
</dbReference>
<sequence length="189" mass="20551">MSEPVTALKGGTNTAGFASVTEIGPIGMITLRGRLSEKAITKSAVAASGVTMPEQRMCNTQGEHGIAWMSPDELLVMCPYAEVHDRLADLQEKLAKHHALAVNVSDARAVFQVKGEGVREVLAKLAPVDMHPDQFTPGMFRRTRLAQVPAAFWMTDDTTVHIICFRSVAQYVFEVLCVAAQPGSEVDHF</sequence>
<organism evidence="1 2">
    <name type="scientific">Sulfitobacter sediminilitoris</name>
    <dbReference type="NCBI Taxonomy" id="2698830"/>
    <lineage>
        <taxon>Bacteria</taxon>
        <taxon>Pseudomonadati</taxon>
        <taxon>Pseudomonadota</taxon>
        <taxon>Alphaproteobacteria</taxon>
        <taxon>Rhodobacterales</taxon>
        <taxon>Roseobacteraceae</taxon>
        <taxon>Sulfitobacter</taxon>
    </lineage>
</organism>
<dbReference type="InterPro" id="IPR027266">
    <property type="entry name" value="TrmE/GcvT-like"/>
</dbReference>
<evidence type="ECO:0000313" key="1">
    <source>
        <dbReference type="EMBL" id="NEK24342.1"/>
    </source>
</evidence>
<name>A0A6P0CDS9_9RHOB</name>
<comment type="caution">
    <text evidence="1">The sequence shown here is derived from an EMBL/GenBank/DDBJ whole genome shotgun (WGS) entry which is preliminary data.</text>
</comment>
<keyword evidence="2" id="KW-1185">Reference proteome</keyword>
<dbReference type="Pfam" id="PF04268">
    <property type="entry name" value="SoxG"/>
    <property type="match status" value="1"/>
</dbReference>
<accession>A0A6P0CDS9</accession>